<evidence type="ECO:0000313" key="5">
    <source>
        <dbReference type="EMBL" id="VEL28401.1"/>
    </source>
</evidence>
<dbReference type="InterPro" id="IPR016137">
    <property type="entry name" value="RGS"/>
</dbReference>
<dbReference type="SMART" id="SM00315">
    <property type="entry name" value="RGS"/>
    <property type="match status" value="1"/>
</dbReference>
<name>A0A3S5CQN1_9PLAT</name>
<sequence length="376" mass="41984">MSYPPEFSRSCHEADGRSDKSGGSIASSALGTSCLSSGLSEKQFSNSDDSRPLPYSENDSEYYPYYNNWYKWTQSLDSLLEDSDGVATFKAFLSQENCGNLLDFWFACHGFKSKVDPSDNRKILQLIKAIYRTYIRGGNSSSSIESASRFGHQSIRLRPETRRAISDRISRKQSLDQTVFDAAHSEVDYFLRTTAYPAFIASQNRGLHSYSGARHQINVSAPKLSHHTQISSQNSYPNPIEISPQCSTYLPPLDEDKELKMDSLIIQSLPSSILPNRNIINKAGVDSSCVVANPYPQNDCILEPTRQITHVLPRNANCAYASQISPAPLTVENVKMTRLYRAELSYQCVLPATHNSPEAFIDAHPQKETVACDNKK</sequence>
<dbReference type="GO" id="GO:0005737">
    <property type="term" value="C:cytoplasm"/>
    <property type="evidence" value="ECO:0007669"/>
    <property type="project" value="UniProtKB-SubCell"/>
</dbReference>
<feature type="domain" description="RGS" evidence="4">
    <location>
        <begin position="75"/>
        <end position="202"/>
    </location>
</feature>
<feature type="non-terminal residue" evidence="5">
    <location>
        <position position="376"/>
    </location>
</feature>
<protein>
    <recommendedName>
        <fullName evidence="4">RGS domain-containing protein</fullName>
    </recommendedName>
</protein>
<gene>
    <name evidence="5" type="ORF">PXEA_LOCUS21841</name>
</gene>
<dbReference type="Gene3D" id="1.10.167.10">
    <property type="entry name" value="Regulator of G-protein Signalling 4, domain 2"/>
    <property type="match status" value="1"/>
</dbReference>
<evidence type="ECO:0000256" key="3">
    <source>
        <dbReference type="SAM" id="MobiDB-lite"/>
    </source>
</evidence>
<evidence type="ECO:0000256" key="2">
    <source>
        <dbReference type="ARBA" id="ARBA00022490"/>
    </source>
</evidence>
<dbReference type="GO" id="GO:0005886">
    <property type="term" value="C:plasma membrane"/>
    <property type="evidence" value="ECO:0007669"/>
    <property type="project" value="TreeGrafter"/>
</dbReference>
<dbReference type="GO" id="GO:0060090">
    <property type="term" value="F:molecular adaptor activity"/>
    <property type="evidence" value="ECO:0007669"/>
    <property type="project" value="TreeGrafter"/>
</dbReference>
<dbReference type="GO" id="GO:0008013">
    <property type="term" value="F:beta-catenin binding"/>
    <property type="evidence" value="ECO:0007669"/>
    <property type="project" value="TreeGrafter"/>
</dbReference>
<feature type="compositionally biased region" description="Basic and acidic residues" evidence="3">
    <location>
        <begin position="9"/>
        <end position="20"/>
    </location>
</feature>
<dbReference type="AlphaFoldDB" id="A0A3S5CQN1"/>
<dbReference type="GO" id="GO:0019901">
    <property type="term" value="F:protein kinase binding"/>
    <property type="evidence" value="ECO:0007669"/>
    <property type="project" value="TreeGrafter"/>
</dbReference>
<keyword evidence="2" id="KW-0963">Cytoplasm</keyword>
<dbReference type="GO" id="GO:0090090">
    <property type="term" value="P:negative regulation of canonical Wnt signaling pathway"/>
    <property type="evidence" value="ECO:0007669"/>
    <property type="project" value="InterPro"/>
</dbReference>
<dbReference type="InterPro" id="IPR024066">
    <property type="entry name" value="RGS_subdom1/3"/>
</dbReference>
<dbReference type="InterPro" id="IPR043581">
    <property type="entry name" value="Axin-like"/>
</dbReference>
<keyword evidence="6" id="KW-1185">Reference proteome</keyword>
<dbReference type="GO" id="GO:0048468">
    <property type="term" value="P:cell development"/>
    <property type="evidence" value="ECO:0007669"/>
    <property type="project" value="TreeGrafter"/>
</dbReference>
<reference evidence="5" key="1">
    <citation type="submission" date="2018-11" db="EMBL/GenBank/DDBJ databases">
        <authorList>
            <consortium name="Pathogen Informatics"/>
        </authorList>
    </citation>
    <scope>NUCLEOTIDE SEQUENCE</scope>
</reference>
<dbReference type="GO" id="GO:0032436">
    <property type="term" value="P:positive regulation of proteasomal ubiquitin-dependent protein catabolic process"/>
    <property type="evidence" value="ECO:0007669"/>
    <property type="project" value="TreeGrafter"/>
</dbReference>
<dbReference type="GO" id="GO:0030877">
    <property type="term" value="C:beta-catenin destruction complex"/>
    <property type="evidence" value="ECO:0007669"/>
    <property type="project" value="TreeGrafter"/>
</dbReference>
<feature type="region of interest" description="Disordered" evidence="3">
    <location>
        <begin position="1"/>
        <end position="24"/>
    </location>
</feature>
<accession>A0A3S5CQN1</accession>
<evidence type="ECO:0000256" key="1">
    <source>
        <dbReference type="ARBA" id="ARBA00004496"/>
    </source>
</evidence>
<dbReference type="OrthoDB" id="10007451at2759"/>
<comment type="subcellular location">
    <subcellularLocation>
        <location evidence="1">Cytoplasm</location>
    </subcellularLocation>
</comment>
<dbReference type="GO" id="GO:0031625">
    <property type="term" value="F:ubiquitin protein ligase binding"/>
    <property type="evidence" value="ECO:0007669"/>
    <property type="project" value="TreeGrafter"/>
</dbReference>
<dbReference type="GO" id="GO:0005634">
    <property type="term" value="C:nucleus"/>
    <property type="evidence" value="ECO:0007669"/>
    <property type="project" value="TreeGrafter"/>
</dbReference>
<dbReference type="PRINTS" id="PR01301">
    <property type="entry name" value="RGSPROTEIN"/>
</dbReference>
<dbReference type="PROSITE" id="PS50132">
    <property type="entry name" value="RGS"/>
    <property type="match status" value="1"/>
</dbReference>
<dbReference type="PANTHER" id="PTHR46102:SF2">
    <property type="entry name" value="AXIN"/>
    <property type="match status" value="1"/>
</dbReference>
<organism evidence="5 6">
    <name type="scientific">Protopolystoma xenopodis</name>
    <dbReference type="NCBI Taxonomy" id="117903"/>
    <lineage>
        <taxon>Eukaryota</taxon>
        <taxon>Metazoa</taxon>
        <taxon>Spiralia</taxon>
        <taxon>Lophotrochozoa</taxon>
        <taxon>Platyhelminthes</taxon>
        <taxon>Monogenea</taxon>
        <taxon>Polyopisthocotylea</taxon>
        <taxon>Polystomatidea</taxon>
        <taxon>Polystomatidae</taxon>
        <taxon>Protopolystoma</taxon>
    </lineage>
</organism>
<dbReference type="EMBL" id="CAAALY010094822">
    <property type="protein sequence ID" value="VEL28401.1"/>
    <property type="molecule type" value="Genomic_DNA"/>
</dbReference>
<dbReference type="SUPFAM" id="SSF48097">
    <property type="entry name" value="Regulator of G-protein signaling, RGS"/>
    <property type="match status" value="1"/>
</dbReference>
<dbReference type="PANTHER" id="PTHR46102">
    <property type="entry name" value="AXIN"/>
    <property type="match status" value="1"/>
</dbReference>
<comment type="caution">
    <text evidence="5">The sequence shown here is derived from an EMBL/GenBank/DDBJ whole genome shotgun (WGS) entry which is preliminary data.</text>
</comment>
<dbReference type="Gene3D" id="1.10.196.10">
    <property type="match status" value="1"/>
</dbReference>
<proteinExistence type="predicted"/>
<dbReference type="InterPro" id="IPR036305">
    <property type="entry name" value="RGS_sf"/>
</dbReference>
<dbReference type="Pfam" id="PF00615">
    <property type="entry name" value="RGS"/>
    <property type="match status" value="1"/>
</dbReference>
<evidence type="ECO:0000313" key="6">
    <source>
        <dbReference type="Proteomes" id="UP000784294"/>
    </source>
</evidence>
<dbReference type="InterPro" id="IPR044926">
    <property type="entry name" value="RGS_subdomain_2"/>
</dbReference>
<dbReference type="Proteomes" id="UP000784294">
    <property type="component" value="Unassembled WGS sequence"/>
</dbReference>
<evidence type="ECO:0000259" key="4">
    <source>
        <dbReference type="PROSITE" id="PS50132"/>
    </source>
</evidence>